<dbReference type="Gene3D" id="3.40.50.300">
    <property type="entry name" value="P-loop containing nucleotide triphosphate hydrolases"/>
    <property type="match status" value="1"/>
</dbReference>
<keyword evidence="7" id="KW-1185">Reference proteome</keyword>
<dbReference type="PROSITE" id="PS00108">
    <property type="entry name" value="PROTEIN_KINASE_ST"/>
    <property type="match status" value="1"/>
</dbReference>
<dbReference type="InterPro" id="IPR041664">
    <property type="entry name" value="AAA_16"/>
</dbReference>
<dbReference type="SUPFAM" id="SSF56112">
    <property type="entry name" value="Protein kinase-like (PK-like)"/>
    <property type="match status" value="1"/>
</dbReference>
<evidence type="ECO:0000259" key="5">
    <source>
        <dbReference type="PROSITE" id="PS50011"/>
    </source>
</evidence>
<dbReference type="InterPro" id="IPR011009">
    <property type="entry name" value="Kinase-like_dom_sf"/>
</dbReference>
<dbReference type="SUPFAM" id="SSF52540">
    <property type="entry name" value="P-loop containing nucleoside triphosphate hydrolases"/>
    <property type="match status" value="1"/>
</dbReference>
<dbReference type="InterPro" id="IPR011990">
    <property type="entry name" value="TPR-like_helical_dom_sf"/>
</dbReference>
<dbReference type="Pfam" id="PF13191">
    <property type="entry name" value="AAA_16"/>
    <property type="match status" value="1"/>
</dbReference>
<feature type="binding site" evidence="4">
    <location>
        <position position="40"/>
    </location>
    <ligand>
        <name>ATP</name>
        <dbReference type="ChEBI" id="CHEBI:30616"/>
    </ligand>
</feature>
<dbReference type="InterPro" id="IPR017441">
    <property type="entry name" value="Protein_kinase_ATP_BS"/>
</dbReference>
<dbReference type="Proteomes" id="UP001594351">
    <property type="component" value="Unassembled WGS sequence"/>
</dbReference>
<dbReference type="PROSITE" id="PS00107">
    <property type="entry name" value="PROTEIN_KINASE_ATP"/>
    <property type="match status" value="1"/>
</dbReference>
<dbReference type="PROSITE" id="PS50011">
    <property type="entry name" value="PROTEIN_KINASE_DOM"/>
    <property type="match status" value="1"/>
</dbReference>
<dbReference type="InterPro" id="IPR019734">
    <property type="entry name" value="TPR_rpt"/>
</dbReference>
<keyword evidence="1 4" id="KW-0547">Nucleotide-binding</keyword>
<dbReference type="InterPro" id="IPR008271">
    <property type="entry name" value="Ser/Thr_kinase_AS"/>
</dbReference>
<organism evidence="6 7">
    <name type="scientific">candidate division CSSED10-310 bacterium</name>
    <dbReference type="NCBI Taxonomy" id="2855610"/>
    <lineage>
        <taxon>Bacteria</taxon>
        <taxon>Bacteria division CSSED10-310</taxon>
    </lineage>
</organism>
<dbReference type="InterPro" id="IPR000719">
    <property type="entry name" value="Prot_kinase_dom"/>
</dbReference>
<comment type="caution">
    <text evidence="6">The sequence shown here is derived from an EMBL/GenBank/DDBJ whole genome shotgun (WGS) entry which is preliminary data.</text>
</comment>
<dbReference type="PANTHER" id="PTHR16305">
    <property type="entry name" value="TESTICULAR SOLUBLE ADENYLYL CYCLASE"/>
    <property type="match status" value="1"/>
</dbReference>
<keyword evidence="3" id="KW-0802">TPR repeat</keyword>
<dbReference type="Gene3D" id="1.10.510.10">
    <property type="entry name" value="Transferase(Phosphotransferase) domain 1"/>
    <property type="match status" value="2"/>
</dbReference>
<evidence type="ECO:0000256" key="2">
    <source>
        <dbReference type="ARBA" id="ARBA00022840"/>
    </source>
</evidence>
<evidence type="ECO:0000313" key="7">
    <source>
        <dbReference type="Proteomes" id="UP001594351"/>
    </source>
</evidence>
<evidence type="ECO:0000256" key="3">
    <source>
        <dbReference type="PROSITE-ProRule" id="PRU00339"/>
    </source>
</evidence>
<dbReference type="SUPFAM" id="SSF48452">
    <property type="entry name" value="TPR-like"/>
    <property type="match status" value="2"/>
</dbReference>
<dbReference type="CDD" id="cd14014">
    <property type="entry name" value="STKc_PknB_like"/>
    <property type="match status" value="1"/>
</dbReference>
<dbReference type="PANTHER" id="PTHR16305:SF28">
    <property type="entry name" value="GUANYLATE CYCLASE DOMAIN-CONTAINING PROTEIN"/>
    <property type="match status" value="1"/>
</dbReference>
<accession>A0ABV6YYG8</accession>
<dbReference type="Pfam" id="PF13424">
    <property type="entry name" value="TPR_12"/>
    <property type="match status" value="2"/>
</dbReference>
<dbReference type="EMBL" id="JBHPBY010000169">
    <property type="protein sequence ID" value="MFC1851246.1"/>
    <property type="molecule type" value="Genomic_DNA"/>
</dbReference>
<dbReference type="Gene3D" id="1.25.40.10">
    <property type="entry name" value="Tetratricopeptide repeat domain"/>
    <property type="match status" value="2"/>
</dbReference>
<feature type="domain" description="Protein kinase" evidence="5">
    <location>
        <begin position="11"/>
        <end position="339"/>
    </location>
</feature>
<proteinExistence type="predicted"/>
<dbReference type="SMART" id="SM00028">
    <property type="entry name" value="TPR"/>
    <property type="match status" value="5"/>
</dbReference>
<dbReference type="SMART" id="SM00220">
    <property type="entry name" value="S_TKc"/>
    <property type="match status" value="1"/>
</dbReference>
<reference evidence="6 7" key="1">
    <citation type="submission" date="2024-09" db="EMBL/GenBank/DDBJ databases">
        <title>Laminarin stimulates single cell rates of sulfate reduction while oxygen inhibits transcriptomic activity in coastal marine sediment.</title>
        <authorList>
            <person name="Lindsay M."/>
            <person name="Orcutt B."/>
            <person name="Emerson D."/>
            <person name="Stepanauskas R."/>
            <person name="D'Angelo T."/>
        </authorList>
    </citation>
    <scope>NUCLEOTIDE SEQUENCE [LARGE SCALE GENOMIC DNA]</scope>
    <source>
        <strain evidence="6">SAG AM-311-K15</strain>
    </source>
</reference>
<sequence>MDTSSSTIGPYLILSPLGRGGMGVVHRARHLKSGETVALKTILVTHAGKLQSIRREIHTLIRTKHPGIVRFIANGVHEGIPWYAMELLAGVTLGQYCFKLRVDADQIDYISEQSDNTKSKKIGLETASDCWWTETLEKVENFSLNEDQIHSHKNGQRVVSIESRAQYRQISPEQLEHILLLMSRLCFPLAFLHGAGIVHRDLKPENVIVKPDGTPVLVDFGLMTQYTEGSSREVLLVDRSCMGTILYMAPEQIKGEIVDSRADLYSLGCILYELLTGLPPFFGDSIQEIIYSHLHDLPLKPSHITAGIPQELDELIDILLTKNPRERLGYADSLATALVSLAGKDCLEVKGPPPRTYLFKPGFIGREEQFAKMNKYLEQLHEGTGGFLLLQGVSGIGKTRLAVEFGNYANKQDVKVLTSECPYKGVRPLEILRKPLQILADRCRELGLEETEMLFGKRGQILAKYDASISGLPGQDLYTEPVDLPEDSAKLRLFSYLTETLRVFAEKGPFLLILDDLQWTDDLSVAFLEFLVRGQYLDRFPMLIVGIYRKEEANEDLLKALSSQGVSKLDLSCLDEATITKIIEDMLSLSPVPESFGKQLTLHSEGNPYFVSEYLHLVVDEGLLWRDERGNWQIAEEGRTEIGLDLTSLPLPGSLRDLISHRLQSLPKQAQNIAQAAAVIGGEISFRQLRQMSQLEESDFLDATEELVRRHVLEEISLSGFKFAHAKIREVAYEGIDSEELPELHRAAALGMESLYPEIKDDHLAILGFHWENAGQTSKARQYYLQGARKAKEYYAIDEAARLYLAYLNLVDEITVESITTRNEFALNVLQLQCRNQEAINHHEQALQEAIQIGATREKARSLYNLGTAHWQLSQLNRANEYYTMALDVARTLKERVQEGKIFCNLAALKVDQGNFNEAGLLYRKSLAILEEAGDLKEKGRALCNLAILHHNQGNFVEAKALYEQALGILRQAGDKFNEVKTLSNLAVLHNDQGLPDQAHSMYQETLAIFQEMGAKGHEALMLCNIADILHDKGCMDDALNLYQQALVTIRETGDRRLEGICISYMAPIQRRAYGDMKQAENLLLEAEHKLKEVGDNLFLAANIIEQGHVALANEMSAQVFIDQARTLSKQIGVSYESKLGLALRRLLQAQEAFEAKETHRLYRGELLEDIPEKIRCYLIRTGQLPVNSDEHI</sequence>
<name>A0ABV6YYG8_UNCC1</name>
<dbReference type="PROSITE" id="PS50005">
    <property type="entry name" value="TPR"/>
    <property type="match status" value="1"/>
</dbReference>
<dbReference type="Pfam" id="PF00069">
    <property type="entry name" value="Pkinase"/>
    <property type="match status" value="2"/>
</dbReference>
<dbReference type="InterPro" id="IPR027417">
    <property type="entry name" value="P-loop_NTPase"/>
</dbReference>
<protein>
    <submittedName>
        <fullName evidence="6">Tetratricopeptide repeat protein</fullName>
    </submittedName>
</protein>
<evidence type="ECO:0000313" key="6">
    <source>
        <dbReference type="EMBL" id="MFC1851246.1"/>
    </source>
</evidence>
<feature type="repeat" description="TPR" evidence="3">
    <location>
        <begin position="860"/>
        <end position="893"/>
    </location>
</feature>
<evidence type="ECO:0000256" key="4">
    <source>
        <dbReference type="PROSITE-ProRule" id="PRU10141"/>
    </source>
</evidence>
<gene>
    <name evidence="6" type="ORF">ACFL27_13705</name>
</gene>
<evidence type="ECO:0000256" key="1">
    <source>
        <dbReference type="ARBA" id="ARBA00022741"/>
    </source>
</evidence>
<keyword evidence="2 4" id="KW-0067">ATP-binding</keyword>